<feature type="domain" description="PASTA" evidence="2">
    <location>
        <begin position="416"/>
        <end position="481"/>
    </location>
</feature>
<accession>A0ABV5CJP3</accession>
<dbReference type="EMBL" id="JBCGDC010000007">
    <property type="protein sequence ID" value="MFB6392217.1"/>
    <property type="molecule type" value="Genomic_DNA"/>
</dbReference>
<dbReference type="RefSeq" id="WP_375733015.1">
    <property type="nucleotide sequence ID" value="NZ_JBCGDC010000007.1"/>
</dbReference>
<dbReference type="Proteomes" id="UP001582793">
    <property type="component" value="Unassembled WGS sequence"/>
</dbReference>
<feature type="region of interest" description="Disordered" evidence="1">
    <location>
        <begin position="376"/>
        <end position="423"/>
    </location>
</feature>
<gene>
    <name evidence="3" type="ORF">AAFH96_03735</name>
</gene>
<evidence type="ECO:0000313" key="4">
    <source>
        <dbReference type="Proteomes" id="UP001582793"/>
    </source>
</evidence>
<dbReference type="SUPFAM" id="SSF63825">
    <property type="entry name" value="YWTD domain"/>
    <property type="match status" value="1"/>
</dbReference>
<dbReference type="Pfam" id="PF03793">
    <property type="entry name" value="PASTA"/>
    <property type="match status" value="3"/>
</dbReference>
<sequence>MPGFRNPSWPARLRRRMPSARATLTGTRVNRMALGLVAVLAVTAVGFGTGYRSSEAALGDGSTYLQKGERVMRVNADNQDADAITAKKLATGKERLEIVQVDAGSVFVVNNDTGVVTRLPTRTLDPETVDNRPESKGHLSVVTGGGATYLVDGQRGTVDGLEATTGQRVPVPTPVRVTQAVVDSRGTAWGYAQESGELIEMPKGGIAHRQRVAGRGEPAMLTLVADAPVLYRPDSGEVGMYGGDGLLHKRDLAARHGRVSAPGARPLAIALPATGELVITDLDGERGEDRRVRLPDDRAGNRFGAPVVHHERIYVPDYSTRQVIVVEHRGLRVEAVVTVPGKSDEFQVTVRDNRVWINDPHDTSIVITFTADGRQTEIDVSTDPGDKPRGTPTVAPTSTPRQSPQPTTAPRRTPPAKPTITVPDLVGTDRTAACARLTPELRCVPVAQNDGAGETDQVLRTDPPAGSRVAHGSAVTVVYRGEATIPPVQGLPADQACRALAQAHLTCVEQPAGLAVDGNAIWLVTGQDPTAGQPANTGTRVTITYPVQIAVPNFASQPYNVACPVGLTCAPTPIGPGSPTYTVIDQHPLPGAGLDPNGTVTLRYHTNSAVPDVHNMPPDQACQVLQSAGLACNRVEGAATLAVNQVITQDPQPGTELAPGSPVNIVYESTGPTVLHRFKAPHPRQTNLLSISPDVPPGWSSQSSPGRVYQSTQVAEVPGLIQIYQFQCVSGCREPNYYLSADPNTPANYAPGGPAFSCFADQPHGTLPLHALHHPETGVWVWAREYTNEWTVFTARGFQPMARLCHIWP</sequence>
<dbReference type="Gene3D" id="3.30.10.20">
    <property type="match status" value="3"/>
</dbReference>
<dbReference type="PROSITE" id="PS51178">
    <property type="entry name" value="PASTA"/>
    <property type="match status" value="2"/>
</dbReference>
<reference evidence="3 4" key="1">
    <citation type="submission" date="2024-04" db="EMBL/GenBank/DDBJ databases">
        <title>Polymorphospora sp. isolated from Baiyangdian Lake in Xiong'an New Area.</title>
        <authorList>
            <person name="Zhang X."/>
            <person name="Liu J."/>
        </authorList>
    </citation>
    <scope>NUCLEOTIDE SEQUENCE [LARGE SCALE GENOMIC DNA]</scope>
    <source>
        <strain evidence="3 4">2-325</strain>
    </source>
</reference>
<dbReference type="SMART" id="SM00740">
    <property type="entry name" value="PASTA"/>
    <property type="match status" value="3"/>
</dbReference>
<feature type="compositionally biased region" description="Low complexity" evidence="1">
    <location>
        <begin position="395"/>
        <end position="411"/>
    </location>
</feature>
<organism evidence="3 4">
    <name type="scientific">Polymorphospora lycopeni</name>
    <dbReference type="NCBI Taxonomy" id="3140240"/>
    <lineage>
        <taxon>Bacteria</taxon>
        <taxon>Bacillati</taxon>
        <taxon>Actinomycetota</taxon>
        <taxon>Actinomycetes</taxon>
        <taxon>Micromonosporales</taxon>
        <taxon>Micromonosporaceae</taxon>
        <taxon>Polymorphospora</taxon>
    </lineage>
</organism>
<comment type="caution">
    <text evidence="3">The sequence shown here is derived from an EMBL/GenBank/DDBJ whole genome shotgun (WGS) entry which is preliminary data.</text>
</comment>
<dbReference type="InterPro" id="IPR005543">
    <property type="entry name" value="PASTA_dom"/>
</dbReference>
<dbReference type="CDD" id="cd06577">
    <property type="entry name" value="PASTA_pknB"/>
    <property type="match status" value="3"/>
</dbReference>
<feature type="domain" description="PASTA" evidence="2">
    <location>
        <begin position="606"/>
        <end position="669"/>
    </location>
</feature>
<evidence type="ECO:0000313" key="3">
    <source>
        <dbReference type="EMBL" id="MFB6392217.1"/>
    </source>
</evidence>
<keyword evidence="4" id="KW-1185">Reference proteome</keyword>
<proteinExistence type="predicted"/>
<name>A0ABV5CJP3_9ACTN</name>
<evidence type="ECO:0000259" key="2">
    <source>
        <dbReference type="PROSITE" id="PS51178"/>
    </source>
</evidence>
<protein>
    <submittedName>
        <fullName evidence="3">PASTA domain-containing protein</fullName>
    </submittedName>
</protein>
<evidence type="ECO:0000256" key="1">
    <source>
        <dbReference type="SAM" id="MobiDB-lite"/>
    </source>
</evidence>